<protein>
    <recommendedName>
        <fullName evidence="3">J domain-containing protein</fullName>
    </recommendedName>
</protein>
<feature type="region of interest" description="Disordered" evidence="2">
    <location>
        <begin position="108"/>
        <end position="182"/>
    </location>
</feature>
<dbReference type="STRING" id="765440.A0A0C3BL97"/>
<dbReference type="InParanoid" id="A0A0C3BL97"/>
<dbReference type="InterPro" id="IPR036770">
    <property type="entry name" value="Ankyrin_rpt-contain_sf"/>
</dbReference>
<evidence type="ECO:0000313" key="5">
    <source>
        <dbReference type="Proteomes" id="UP000054166"/>
    </source>
</evidence>
<name>A0A0C3BL97_PILCF</name>
<dbReference type="Pfam" id="PF12796">
    <property type="entry name" value="Ank_2"/>
    <property type="match status" value="1"/>
</dbReference>
<dbReference type="GO" id="GO:0051082">
    <property type="term" value="F:unfolded protein binding"/>
    <property type="evidence" value="ECO:0007669"/>
    <property type="project" value="TreeGrafter"/>
</dbReference>
<gene>
    <name evidence="4" type="ORF">PILCRDRAFT_86249</name>
</gene>
<dbReference type="GO" id="GO:0005737">
    <property type="term" value="C:cytoplasm"/>
    <property type="evidence" value="ECO:0007669"/>
    <property type="project" value="TreeGrafter"/>
</dbReference>
<dbReference type="PROSITE" id="PS50088">
    <property type="entry name" value="ANK_REPEAT"/>
    <property type="match status" value="1"/>
</dbReference>
<dbReference type="EMBL" id="KN832980">
    <property type="protein sequence ID" value="KIM87213.1"/>
    <property type="molecule type" value="Genomic_DNA"/>
</dbReference>
<dbReference type="GO" id="GO:0051087">
    <property type="term" value="F:protein-folding chaperone binding"/>
    <property type="evidence" value="ECO:0007669"/>
    <property type="project" value="TreeGrafter"/>
</dbReference>
<dbReference type="PANTHER" id="PTHR43948:SF23">
    <property type="entry name" value="DNAJ DOMAIN PROTEIN (AFU_ORTHOLOGUE AFUA_1G15460)"/>
    <property type="match status" value="1"/>
</dbReference>
<feature type="repeat" description="ANK" evidence="1">
    <location>
        <begin position="245"/>
        <end position="277"/>
    </location>
</feature>
<dbReference type="SUPFAM" id="SSF48403">
    <property type="entry name" value="Ankyrin repeat"/>
    <property type="match status" value="1"/>
</dbReference>
<evidence type="ECO:0000256" key="2">
    <source>
        <dbReference type="SAM" id="MobiDB-lite"/>
    </source>
</evidence>
<dbReference type="InterPro" id="IPR002110">
    <property type="entry name" value="Ankyrin_rpt"/>
</dbReference>
<dbReference type="Pfam" id="PF00226">
    <property type="entry name" value="DnaJ"/>
    <property type="match status" value="1"/>
</dbReference>
<feature type="compositionally biased region" description="Basic residues" evidence="2">
    <location>
        <begin position="469"/>
        <end position="482"/>
    </location>
</feature>
<dbReference type="OrthoDB" id="442087at2759"/>
<feature type="region of interest" description="Disordered" evidence="2">
    <location>
        <begin position="67"/>
        <end position="87"/>
    </location>
</feature>
<dbReference type="GO" id="GO:0005634">
    <property type="term" value="C:nucleus"/>
    <property type="evidence" value="ECO:0007669"/>
    <property type="project" value="TreeGrafter"/>
</dbReference>
<feature type="compositionally biased region" description="Basic and acidic residues" evidence="2">
    <location>
        <begin position="173"/>
        <end position="182"/>
    </location>
</feature>
<feature type="compositionally biased region" description="Basic and acidic residues" evidence="2">
    <location>
        <begin position="122"/>
        <end position="166"/>
    </location>
</feature>
<dbReference type="Gene3D" id="1.10.287.110">
    <property type="entry name" value="DnaJ domain"/>
    <property type="match status" value="1"/>
</dbReference>
<proteinExistence type="predicted"/>
<dbReference type="SMART" id="SM00271">
    <property type="entry name" value="DnaJ"/>
    <property type="match status" value="1"/>
</dbReference>
<feature type="compositionally biased region" description="Polar residues" evidence="2">
    <location>
        <begin position="409"/>
        <end position="462"/>
    </location>
</feature>
<dbReference type="PRINTS" id="PR00625">
    <property type="entry name" value="JDOMAIN"/>
</dbReference>
<feature type="compositionally biased region" description="Basic and acidic residues" evidence="2">
    <location>
        <begin position="67"/>
        <end position="79"/>
    </location>
</feature>
<reference evidence="4 5" key="1">
    <citation type="submission" date="2014-04" db="EMBL/GenBank/DDBJ databases">
        <authorList>
            <consortium name="DOE Joint Genome Institute"/>
            <person name="Kuo A."/>
            <person name="Tarkka M."/>
            <person name="Buscot F."/>
            <person name="Kohler A."/>
            <person name="Nagy L.G."/>
            <person name="Floudas D."/>
            <person name="Copeland A."/>
            <person name="Barry K.W."/>
            <person name="Cichocki N."/>
            <person name="Veneault-Fourrey C."/>
            <person name="LaButti K."/>
            <person name="Lindquist E.A."/>
            <person name="Lipzen A."/>
            <person name="Lundell T."/>
            <person name="Morin E."/>
            <person name="Murat C."/>
            <person name="Sun H."/>
            <person name="Tunlid A."/>
            <person name="Henrissat B."/>
            <person name="Grigoriev I.V."/>
            <person name="Hibbett D.S."/>
            <person name="Martin F."/>
            <person name="Nordberg H.P."/>
            <person name="Cantor M.N."/>
            <person name="Hua S.X."/>
        </authorList>
    </citation>
    <scope>NUCLEOTIDE SEQUENCE [LARGE SCALE GENOMIC DNA]</scope>
    <source>
        <strain evidence="4 5">F 1598</strain>
    </source>
</reference>
<dbReference type="SUPFAM" id="SSF46565">
    <property type="entry name" value="Chaperone J-domain"/>
    <property type="match status" value="1"/>
</dbReference>
<dbReference type="InterPro" id="IPR036869">
    <property type="entry name" value="J_dom_sf"/>
</dbReference>
<dbReference type="PROSITE" id="PS50076">
    <property type="entry name" value="DNAJ_2"/>
    <property type="match status" value="1"/>
</dbReference>
<keyword evidence="1" id="KW-0040">ANK repeat</keyword>
<organism evidence="4 5">
    <name type="scientific">Piloderma croceum (strain F 1598)</name>
    <dbReference type="NCBI Taxonomy" id="765440"/>
    <lineage>
        <taxon>Eukaryota</taxon>
        <taxon>Fungi</taxon>
        <taxon>Dikarya</taxon>
        <taxon>Basidiomycota</taxon>
        <taxon>Agaricomycotina</taxon>
        <taxon>Agaricomycetes</taxon>
        <taxon>Agaricomycetidae</taxon>
        <taxon>Atheliales</taxon>
        <taxon>Atheliaceae</taxon>
        <taxon>Piloderma</taxon>
    </lineage>
</organism>
<dbReference type="Gene3D" id="1.25.40.20">
    <property type="entry name" value="Ankyrin repeat-containing domain"/>
    <property type="match status" value="1"/>
</dbReference>
<dbReference type="HOGENOM" id="CLU_037538_0_0_1"/>
<dbReference type="PANTHER" id="PTHR43948">
    <property type="entry name" value="DNAJ HOMOLOG SUBFAMILY B"/>
    <property type="match status" value="1"/>
</dbReference>
<evidence type="ECO:0000256" key="1">
    <source>
        <dbReference type="PROSITE-ProRule" id="PRU00023"/>
    </source>
</evidence>
<evidence type="ECO:0000259" key="3">
    <source>
        <dbReference type="PROSITE" id="PS50076"/>
    </source>
</evidence>
<dbReference type="CDD" id="cd06257">
    <property type="entry name" value="DnaJ"/>
    <property type="match status" value="1"/>
</dbReference>
<evidence type="ECO:0000313" key="4">
    <source>
        <dbReference type="EMBL" id="KIM87213.1"/>
    </source>
</evidence>
<feature type="domain" description="J" evidence="3">
    <location>
        <begin position="11"/>
        <end position="81"/>
    </location>
</feature>
<sequence length="482" mass="53894">MVPPRHSNVPEAYKTLGIEEGSSLDAVKTSYKKLALSTHPDKNPGNADATAQFQKVSEAYNILVKHLDKSTRPPREHSSRGPPRGPFGWMFEEFIRGHGASRFARSRYHHFHRPEPESNEQYQERLRRRREEQVAAEERRAKEDAERKIRLEKQREQERREAEQRQKVKKANRKGEAEASRKKAECAARMQQQRGQALRSATFAAARAGDAKRVKKGVYEDNVDAAGGEVKKGCEEFVTTPPADPKDTLMHIAVKNGDADLVEWLDAHSAEPDERNSQGLTAFHVAVQLGHIEIMNRPFFENYPPKESEHSAIYSTPKSTSVLLLALDSREPEVVWMILDQGIAKLQDISNAWTLVSAGNWKATMLKKKVDGDIDGEKLDEIRQLLMTFGGFTPPPTPKVGSEDRDWDPSTNTGPLTQNGSAQTPPSQLKTKQRSPLSPEQQSTSNTQPQFNGTSSPQTKTSANGNARGRGRGRGRARARGK</sequence>
<reference evidence="5" key="2">
    <citation type="submission" date="2015-01" db="EMBL/GenBank/DDBJ databases">
        <title>Evolutionary Origins and Diversification of the Mycorrhizal Mutualists.</title>
        <authorList>
            <consortium name="DOE Joint Genome Institute"/>
            <consortium name="Mycorrhizal Genomics Consortium"/>
            <person name="Kohler A."/>
            <person name="Kuo A."/>
            <person name="Nagy L.G."/>
            <person name="Floudas D."/>
            <person name="Copeland A."/>
            <person name="Barry K.W."/>
            <person name="Cichocki N."/>
            <person name="Veneault-Fourrey C."/>
            <person name="LaButti K."/>
            <person name="Lindquist E.A."/>
            <person name="Lipzen A."/>
            <person name="Lundell T."/>
            <person name="Morin E."/>
            <person name="Murat C."/>
            <person name="Riley R."/>
            <person name="Ohm R."/>
            <person name="Sun H."/>
            <person name="Tunlid A."/>
            <person name="Henrissat B."/>
            <person name="Grigoriev I.V."/>
            <person name="Hibbett D.S."/>
            <person name="Martin F."/>
        </authorList>
    </citation>
    <scope>NUCLEOTIDE SEQUENCE [LARGE SCALE GENOMIC DNA]</scope>
    <source>
        <strain evidence="5">F 1598</strain>
    </source>
</reference>
<dbReference type="Proteomes" id="UP000054166">
    <property type="component" value="Unassembled WGS sequence"/>
</dbReference>
<accession>A0A0C3BL97</accession>
<dbReference type="InterPro" id="IPR001623">
    <property type="entry name" value="DnaJ_domain"/>
</dbReference>
<dbReference type="GO" id="GO:0044183">
    <property type="term" value="F:protein folding chaperone"/>
    <property type="evidence" value="ECO:0007669"/>
    <property type="project" value="TreeGrafter"/>
</dbReference>
<dbReference type="AlphaFoldDB" id="A0A0C3BL97"/>
<feature type="region of interest" description="Disordered" evidence="2">
    <location>
        <begin position="388"/>
        <end position="482"/>
    </location>
</feature>
<keyword evidence="5" id="KW-1185">Reference proteome</keyword>